<keyword evidence="1" id="KW-1133">Transmembrane helix</keyword>
<feature type="transmembrane region" description="Helical" evidence="1">
    <location>
        <begin position="320"/>
        <end position="341"/>
    </location>
</feature>
<proteinExistence type="predicted"/>
<keyword evidence="3" id="KW-1185">Reference proteome</keyword>
<comment type="caution">
    <text evidence="2">The sequence shown here is derived from an EMBL/GenBank/DDBJ whole genome shotgun (WGS) entry which is preliminary data.</text>
</comment>
<sequence length="346" mass="41011">MINLFFALFFIFVMLFLINIKHRITINLIAIISAIILILVSGLRARGVDKDFFIYKGFWMTKKLRGNVEDSFYFIRNFIKEDLGLDFQYLLLTYAFLGVSIKLISIRKLSPLFWGSLLIYFSNYYILHEFTQIRIGVATGFLLISLYFLSDKKYILFYIFAAIAVFFHQSCFFVLIFPVIQNTEKNLRFYYFVVPLGYIFYFFNTYLNFKIPIPSLQEKIDLYETATESGFMKDEKTNVFNALFLIRISILNIILYFAKKIYNNFSGVYLFVKIYSFSLFSYLFLAKIPVFAFRIQELLGVVEIILIPCLIFIFPQKFRFLGVILIFMIALIFFLMNIFYIKLLVE</sequence>
<organism evidence="2 3">
    <name type="scientific">Chryseobacterium taihuense</name>
    <dbReference type="NCBI Taxonomy" id="1141221"/>
    <lineage>
        <taxon>Bacteria</taxon>
        <taxon>Pseudomonadati</taxon>
        <taxon>Bacteroidota</taxon>
        <taxon>Flavobacteriia</taxon>
        <taxon>Flavobacteriales</taxon>
        <taxon>Weeksellaceae</taxon>
        <taxon>Chryseobacterium group</taxon>
        <taxon>Chryseobacterium</taxon>
    </lineage>
</organism>
<feature type="transmembrane region" description="Helical" evidence="1">
    <location>
        <begin position="297"/>
        <end position="314"/>
    </location>
</feature>
<keyword evidence="1" id="KW-0472">Membrane</keyword>
<dbReference type="InterPro" id="IPR049458">
    <property type="entry name" value="EpsG-like"/>
</dbReference>
<accession>A0ABY0QS72</accession>
<name>A0ABY0QS72_9FLAO</name>
<protein>
    <submittedName>
        <fullName evidence="2">EpsG family protein</fullName>
    </submittedName>
</protein>
<feature type="transmembrane region" description="Helical" evidence="1">
    <location>
        <begin position="156"/>
        <end position="177"/>
    </location>
</feature>
<evidence type="ECO:0000256" key="1">
    <source>
        <dbReference type="SAM" id="Phobius"/>
    </source>
</evidence>
<feature type="transmembrane region" description="Helical" evidence="1">
    <location>
        <begin position="239"/>
        <end position="258"/>
    </location>
</feature>
<feature type="transmembrane region" description="Helical" evidence="1">
    <location>
        <begin position="87"/>
        <end position="104"/>
    </location>
</feature>
<evidence type="ECO:0000313" key="3">
    <source>
        <dbReference type="Proteomes" id="UP000199242"/>
    </source>
</evidence>
<dbReference type="EMBL" id="FNHD01000005">
    <property type="protein sequence ID" value="SDL71297.1"/>
    <property type="molecule type" value="Genomic_DNA"/>
</dbReference>
<feature type="transmembrane region" description="Helical" evidence="1">
    <location>
        <begin position="189"/>
        <end position="209"/>
    </location>
</feature>
<keyword evidence="1" id="KW-0812">Transmembrane</keyword>
<feature type="transmembrane region" description="Helical" evidence="1">
    <location>
        <begin position="133"/>
        <end position="149"/>
    </location>
</feature>
<feature type="transmembrane region" description="Helical" evidence="1">
    <location>
        <begin position="6"/>
        <end position="21"/>
    </location>
</feature>
<evidence type="ECO:0000313" key="2">
    <source>
        <dbReference type="EMBL" id="SDL71297.1"/>
    </source>
</evidence>
<dbReference type="Pfam" id="PF14897">
    <property type="entry name" value="EpsG"/>
    <property type="match status" value="1"/>
</dbReference>
<gene>
    <name evidence="2" type="ORF">SAMN05216273_10532</name>
</gene>
<feature type="transmembrane region" description="Helical" evidence="1">
    <location>
        <begin position="264"/>
        <end position="285"/>
    </location>
</feature>
<dbReference type="Proteomes" id="UP000199242">
    <property type="component" value="Unassembled WGS sequence"/>
</dbReference>
<feature type="transmembrane region" description="Helical" evidence="1">
    <location>
        <begin position="28"/>
        <end position="45"/>
    </location>
</feature>
<reference evidence="2 3" key="1">
    <citation type="submission" date="2016-10" db="EMBL/GenBank/DDBJ databases">
        <authorList>
            <person name="Varghese N."/>
            <person name="Submissions S."/>
        </authorList>
    </citation>
    <scope>NUCLEOTIDE SEQUENCE [LARGE SCALE GENOMIC DNA]</scope>
    <source>
        <strain evidence="2 3">CGMCC 1.10941</strain>
    </source>
</reference>
<dbReference type="RefSeq" id="WP_089742721.1">
    <property type="nucleotide sequence ID" value="NZ_FNHD01000005.1"/>
</dbReference>